<dbReference type="AlphaFoldDB" id="A0A9D1KNQ5"/>
<dbReference type="Proteomes" id="UP000824165">
    <property type="component" value="Unassembled WGS sequence"/>
</dbReference>
<evidence type="ECO:0000313" key="1">
    <source>
        <dbReference type="EMBL" id="HIT84768.1"/>
    </source>
</evidence>
<protein>
    <submittedName>
        <fullName evidence="1">Uncharacterized protein</fullName>
    </submittedName>
</protein>
<reference evidence="1" key="2">
    <citation type="journal article" date="2021" name="PeerJ">
        <title>Extensive microbial diversity within the chicken gut microbiome revealed by metagenomics and culture.</title>
        <authorList>
            <person name="Gilroy R."/>
            <person name="Ravi A."/>
            <person name="Getino M."/>
            <person name="Pursley I."/>
            <person name="Horton D.L."/>
            <person name="Alikhan N.F."/>
            <person name="Baker D."/>
            <person name="Gharbi K."/>
            <person name="Hall N."/>
            <person name="Watson M."/>
            <person name="Adriaenssens E.M."/>
            <person name="Foster-Nyarko E."/>
            <person name="Jarju S."/>
            <person name="Secka A."/>
            <person name="Antonio M."/>
            <person name="Oren A."/>
            <person name="Chaudhuri R.R."/>
            <person name="La Ragione R."/>
            <person name="Hildebrand F."/>
            <person name="Pallen M.J."/>
        </authorList>
    </citation>
    <scope>NUCLEOTIDE SEQUENCE</scope>
    <source>
        <strain evidence="1">CHK181-108</strain>
    </source>
</reference>
<sequence>LIKGLHYDDLDDHGGYPDGTLYWAEQLNLFGRTGGENDVNAAATRGDIIIMISTALDTPYVSHIDENCVRTEDWHISPLTWRQDRIVDRVGEYDPFFIVPTHIPPQE</sequence>
<feature type="non-terminal residue" evidence="1">
    <location>
        <position position="1"/>
    </location>
</feature>
<comment type="caution">
    <text evidence="1">The sequence shown here is derived from an EMBL/GenBank/DDBJ whole genome shotgun (WGS) entry which is preliminary data.</text>
</comment>
<dbReference type="EMBL" id="DVLU01000023">
    <property type="protein sequence ID" value="HIT84768.1"/>
    <property type="molecule type" value="Genomic_DNA"/>
</dbReference>
<organism evidence="1 2">
    <name type="scientific">Candidatus Ornithomonoglobus intestinigallinarum</name>
    <dbReference type="NCBI Taxonomy" id="2840894"/>
    <lineage>
        <taxon>Bacteria</taxon>
        <taxon>Bacillati</taxon>
        <taxon>Bacillota</taxon>
        <taxon>Clostridia</taxon>
        <taxon>Candidatus Ornithomonoglobus</taxon>
    </lineage>
</organism>
<evidence type="ECO:0000313" key="2">
    <source>
        <dbReference type="Proteomes" id="UP000824165"/>
    </source>
</evidence>
<proteinExistence type="predicted"/>
<reference evidence="1" key="1">
    <citation type="submission" date="2020-10" db="EMBL/GenBank/DDBJ databases">
        <authorList>
            <person name="Gilroy R."/>
        </authorList>
    </citation>
    <scope>NUCLEOTIDE SEQUENCE</scope>
    <source>
        <strain evidence="1">CHK181-108</strain>
    </source>
</reference>
<accession>A0A9D1KNQ5</accession>
<name>A0A9D1KNQ5_9FIRM</name>
<gene>
    <name evidence="1" type="ORF">IAA60_02555</name>
</gene>